<evidence type="ECO:0000313" key="2">
    <source>
        <dbReference type="Proteomes" id="UP000789706"/>
    </source>
</evidence>
<feature type="non-terminal residue" evidence="1">
    <location>
        <position position="1"/>
    </location>
</feature>
<protein>
    <submittedName>
        <fullName evidence="1">10851_t:CDS:1</fullName>
    </submittedName>
</protein>
<dbReference type="AlphaFoldDB" id="A0A9N9C5M4"/>
<dbReference type="EMBL" id="CAJVPK010001468">
    <property type="protein sequence ID" value="CAG8587897.1"/>
    <property type="molecule type" value="Genomic_DNA"/>
</dbReference>
<keyword evidence="2" id="KW-1185">Reference proteome</keyword>
<name>A0A9N9C5M4_9GLOM</name>
<comment type="caution">
    <text evidence="1">The sequence shown here is derived from an EMBL/GenBank/DDBJ whole genome shotgun (WGS) entry which is preliminary data.</text>
</comment>
<dbReference type="Proteomes" id="UP000789706">
    <property type="component" value="Unassembled WGS sequence"/>
</dbReference>
<reference evidence="1" key="1">
    <citation type="submission" date="2021-06" db="EMBL/GenBank/DDBJ databases">
        <authorList>
            <person name="Kallberg Y."/>
            <person name="Tangrot J."/>
            <person name="Rosling A."/>
        </authorList>
    </citation>
    <scope>NUCLEOTIDE SEQUENCE</scope>
    <source>
        <strain evidence="1">AZ414A</strain>
    </source>
</reference>
<gene>
    <name evidence="1" type="ORF">DEBURN_LOCUS8899</name>
</gene>
<sequence>FDVEKNNENVFESYRKGNLVAFSNVGSCYKKGIGIAIDENKGVQ</sequence>
<accession>A0A9N9C5M4</accession>
<proteinExistence type="predicted"/>
<evidence type="ECO:0000313" key="1">
    <source>
        <dbReference type="EMBL" id="CAG8587897.1"/>
    </source>
</evidence>
<organism evidence="1 2">
    <name type="scientific">Diversispora eburnea</name>
    <dbReference type="NCBI Taxonomy" id="1213867"/>
    <lineage>
        <taxon>Eukaryota</taxon>
        <taxon>Fungi</taxon>
        <taxon>Fungi incertae sedis</taxon>
        <taxon>Mucoromycota</taxon>
        <taxon>Glomeromycotina</taxon>
        <taxon>Glomeromycetes</taxon>
        <taxon>Diversisporales</taxon>
        <taxon>Diversisporaceae</taxon>
        <taxon>Diversispora</taxon>
    </lineage>
</organism>